<dbReference type="GO" id="GO:0005524">
    <property type="term" value="F:ATP binding"/>
    <property type="evidence" value="ECO:0007669"/>
    <property type="project" value="UniProtKB-KW"/>
</dbReference>
<dbReference type="InterPro" id="IPR010285">
    <property type="entry name" value="DNA_helicase_pif1-like_DEAD"/>
</dbReference>
<keyword evidence="1" id="KW-0233">DNA recombination</keyword>
<dbReference type="InterPro" id="IPR049163">
    <property type="entry name" value="Pif1-like_2B_dom"/>
</dbReference>
<keyword evidence="1" id="KW-0378">Hydrolase</keyword>
<evidence type="ECO:0000313" key="4">
    <source>
        <dbReference type="EMBL" id="KAG6702487.1"/>
    </source>
</evidence>
<feature type="domain" description="DNA helicase Pif1-like 2B" evidence="3">
    <location>
        <begin position="564"/>
        <end position="606"/>
    </location>
</feature>
<organism evidence="4 5">
    <name type="scientific">Carya illinoinensis</name>
    <name type="common">Pecan</name>
    <dbReference type="NCBI Taxonomy" id="32201"/>
    <lineage>
        <taxon>Eukaryota</taxon>
        <taxon>Viridiplantae</taxon>
        <taxon>Streptophyta</taxon>
        <taxon>Embryophyta</taxon>
        <taxon>Tracheophyta</taxon>
        <taxon>Spermatophyta</taxon>
        <taxon>Magnoliopsida</taxon>
        <taxon>eudicotyledons</taxon>
        <taxon>Gunneridae</taxon>
        <taxon>Pentapetalae</taxon>
        <taxon>rosids</taxon>
        <taxon>fabids</taxon>
        <taxon>Fagales</taxon>
        <taxon>Juglandaceae</taxon>
        <taxon>Carya</taxon>
    </lineage>
</organism>
<keyword evidence="1" id="KW-0347">Helicase</keyword>
<comment type="catalytic activity">
    <reaction evidence="1">
        <text>ATP + H2O = ADP + phosphate + H(+)</text>
        <dbReference type="Rhea" id="RHEA:13065"/>
        <dbReference type="ChEBI" id="CHEBI:15377"/>
        <dbReference type="ChEBI" id="CHEBI:15378"/>
        <dbReference type="ChEBI" id="CHEBI:30616"/>
        <dbReference type="ChEBI" id="CHEBI:43474"/>
        <dbReference type="ChEBI" id="CHEBI:456216"/>
        <dbReference type="EC" id="5.6.2.3"/>
    </reaction>
</comment>
<dbReference type="Proteomes" id="UP000811246">
    <property type="component" value="Chromosome 7"/>
</dbReference>
<dbReference type="Pfam" id="PF21530">
    <property type="entry name" value="Pif1_2B_dom"/>
    <property type="match status" value="1"/>
</dbReference>
<keyword evidence="1" id="KW-0547">Nucleotide-binding</keyword>
<protein>
    <recommendedName>
        <fullName evidence="1">ATP-dependent DNA helicase</fullName>
        <ecNumber evidence="1">5.6.2.3</ecNumber>
    </recommendedName>
</protein>
<dbReference type="PANTHER" id="PTHR10492:SF94">
    <property type="entry name" value="ATP-DEPENDENT DNA HELICASE"/>
    <property type="match status" value="1"/>
</dbReference>
<evidence type="ECO:0000313" key="5">
    <source>
        <dbReference type="Proteomes" id="UP000811246"/>
    </source>
</evidence>
<reference evidence="4" key="1">
    <citation type="submission" date="2021-01" db="EMBL/GenBank/DDBJ databases">
        <authorList>
            <person name="Lovell J.T."/>
            <person name="Bentley N."/>
            <person name="Bhattarai G."/>
            <person name="Jenkins J.W."/>
            <person name="Sreedasyam A."/>
            <person name="Alarcon Y."/>
            <person name="Bock C."/>
            <person name="Boston L."/>
            <person name="Carlson J."/>
            <person name="Cervantes K."/>
            <person name="Clermont K."/>
            <person name="Krom N."/>
            <person name="Kubenka K."/>
            <person name="Mamidi S."/>
            <person name="Mattison C."/>
            <person name="Monteros M."/>
            <person name="Pisani C."/>
            <person name="Plott C."/>
            <person name="Rajasekar S."/>
            <person name="Rhein H.S."/>
            <person name="Rohla C."/>
            <person name="Song M."/>
            <person name="Hilaire R.S."/>
            <person name="Shu S."/>
            <person name="Wells L."/>
            <person name="Wang X."/>
            <person name="Webber J."/>
            <person name="Heerema R.J."/>
            <person name="Klein P."/>
            <person name="Conner P."/>
            <person name="Grauke L."/>
            <person name="Grimwood J."/>
            <person name="Schmutz J."/>
            <person name="Randall J.J."/>
        </authorList>
    </citation>
    <scope>NUCLEOTIDE SEQUENCE</scope>
    <source>
        <tissue evidence="4">Leaf</tissue>
    </source>
</reference>
<evidence type="ECO:0000256" key="1">
    <source>
        <dbReference type="RuleBase" id="RU363044"/>
    </source>
</evidence>
<dbReference type="PANTHER" id="PTHR10492">
    <property type="match status" value="1"/>
</dbReference>
<name>A0A922JE21_CARIL</name>
<dbReference type="GO" id="GO:0043139">
    <property type="term" value="F:5'-3' DNA helicase activity"/>
    <property type="evidence" value="ECO:0007669"/>
    <property type="project" value="UniProtKB-EC"/>
</dbReference>
<evidence type="ECO:0000259" key="3">
    <source>
        <dbReference type="Pfam" id="PF21530"/>
    </source>
</evidence>
<dbReference type="GO" id="GO:0000723">
    <property type="term" value="P:telomere maintenance"/>
    <property type="evidence" value="ECO:0007669"/>
    <property type="project" value="InterPro"/>
</dbReference>
<keyword evidence="1" id="KW-0234">DNA repair</keyword>
<evidence type="ECO:0000259" key="2">
    <source>
        <dbReference type="Pfam" id="PF05970"/>
    </source>
</evidence>
<proteinExistence type="inferred from homology"/>
<dbReference type="EMBL" id="CM031831">
    <property type="protein sequence ID" value="KAG6702487.1"/>
    <property type="molecule type" value="Genomic_DNA"/>
</dbReference>
<comment type="similarity">
    <text evidence="1">Belongs to the helicase family.</text>
</comment>
<comment type="caution">
    <text evidence="4">The sequence shown here is derived from an EMBL/GenBank/DDBJ whole genome shotgun (WGS) entry which is preliminary data.</text>
</comment>
<keyword evidence="1" id="KW-0067">ATP-binding</keyword>
<dbReference type="AlphaFoldDB" id="A0A922JE21"/>
<dbReference type="GO" id="GO:0006281">
    <property type="term" value="P:DNA repair"/>
    <property type="evidence" value="ECO:0007669"/>
    <property type="project" value="UniProtKB-KW"/>
</dbReference>
<sequence>MYGPCGVLNSTNICMKKNGYCKNNYPKQFVPNTVIRNNCFPIYRRSNNGRTPKIRGHDLDNHWVVPYNSYLLAMFDCHINVEICSIIKAIKYLYKDIYKGHDRVAFNLVSEQSIQQIDGIERFQSVRWIAPPDTMWRIFGFIVNEVHPTFYMTFRAHENLTNKQNVIGRIVTTNHFEGEIGPLSFHHLKTVNGILAPTFHEATTMHVLLQKDNSLEECLYEASLYQMSFNLRRLFTTILVYCNPTNPRDFWERFEQDMSADFQLVGCSSSNIRTETLHFISTILESMGRDINLFHLMDQNIDFDKDEFLCREIDDELAIPIPEEDLHASTLINILSNQATAFFIDGPDGIGKTFLYKARLATIRAKQLISLATVLSSVAASILHGSRIAHSRIKISLDANKNFTYNVSKQSGLARLLQRIKLIIWDEAPMSGKESIEALDKMLKDINDSELSFGEKVIVFGGDFRNGLPPITINGHVRFPAAMLIPYENDAVSLDHLVDAVFYNISDYSTNISNMMNQAILTQKNSYVEEINTLLIHRFLGELKQYYSFDESIDASEQSIMKDFVHTLIPNGLPLHELLLKQNCPIMLLRNIHPSEGLCNGTQLICRNFDRNVIHAEIIVGHHSGKNVFIQRIPFLPNPDENSVFSHGQLYVALSRTKTIYAIKILIRRGSTNEPEKNCTKNIVYTEVLTLASFD</sequence>
<keyword evidence="1" id="KW-0227">DNA damage</keyword>
<comment type="cofactor">
    <cofactor evidence="1">
        <name>Mg(2+)</name>
        <dbReference type="ChEBI" id="CHEBI:18420"/>
    </cofactor>
</comment>
<dbReference type="GO" id="GO:0016787">
    <property type="term" value="F:hydrolase activity"/>
    <property type="evidence" value="ECO:0007669"/>
    <property type="project" value="UniProtKB-KW"/>
</dbReference>
<accession>A0A922JE21</accession>
<dbReference type="GO" id="GO:0006310">
    <property type="term" value="P:DNA recombination"/>
    <property type="evidence" value="ECO:0007669"/>
    <property type="project" value="UniProtKB-KW"/>
</dbReference>
<gene>
    <name evidence="4" type="ORF">I3842_07G035800</name>
</gene>
<feature type="domain" description="DNA helicase Pif1-like DEAD-box helicase" evidence="2">
    <location>
        <begin position="333"/>
        <end position="474"/>
    </location>
</feature>
<dbReference type="EC" id="5.6.2.3" evidence="1"/>
<dbReference type="Pfam" id="PF05970">
    <property type="entry name" value="PIF1"/>
    <property type="match status" value="1"/>
</dbReference>